<feature type="compositionally biased region" description="Low complexity" evidence="1">
    <location>
        <begin position="1"/>
        <end position="17"/>
    </location>
</feature>
<dbReference type="Proteomes" id="UP001202244">
    <property type="component" value="Chromosome"/>
</dbReference>
<evidence type="ECO:0000313" key="2">
    <source>
        <dbReference type="EMBL" id="UNS97122.1"/>
    </source>
</evidence>
<protein>
    <submittedName>
        <fullName evidence="2">Uncharacterized protein</fullName>
    </submittedName>
</protein>
<evidence type="ECO:0000313" key="3">
    <source>
        <dbReference type="Proteomes" id="UP001202244"/>
    </source>
</evidence>
<proteinExistence type="predicted"/>
<accession>A0ABY3XRS8</accession>
<feature type="region of interest" description="Disordered" evidence="1">
    <location>
        <begin position="64"/>
        <end position="132"/>
    </location>
</feature>
<name>A0ABY3XRS8_9ACTN</name>
<evidence type="ECO:0000256" key="1">
    <source>
        <dbReference type="SAM" id="MobiDB-lite"/>
    </source>
</evidence>
<gene>
    <name evidence="2" type="ORF">MMF93_11825</name>
</gene>
<sequence>MTQRQGQGTAGASAAGANEPWLGGVSLPDSYAYQTAATLPDSQARGVSANAPWLRNSLYMSAPEAARSEDLSSVPGNPVPGGAGTYAPPGAPRGGGSKNNEQSQEPGRLKRSKAVRESPLLKQDGQKRRGRR</sequence>
<reference evidence="2 3" key="1">
    <citation type="journal article" date="2023" name="Microbiol. Spectr.">
        <title>Synergy between Genome Mining, Metabolomics, and Bioinformatics Uncovers Antibacterial Chlorinated Carbazole Alkaloids and Their Biosynthetic Gene Cluster from Streptomyces tubbatahanensis sp. nov., a Novel Actinomycete Isolated from Sulu Sea, Philippines.</title>
        <authorList>
            <person name="Tenebro C.P."/>
            <person name="Trono D.J.V.L."/>
            <person name="Balida L.A.P."/>
            <person name="Bayog L.K.A."/>
            <person name="Bruna J.R."/>
            <person name="Sabido E.M."/>
            <person name="Caspe D.P.C."/>
            <person name="de Los Santos E.L.C."/>
            <person name="Saludes J.P."/>
            <person name="Dalisay D.S."/>
        </authorList>
    </citation>
    <scope>NUCLEOTIDE SEQUENCE [LARGE SCALE GENOMIC DNA]</scope>
    <source>
        <strain evidence="2 3">DSD3025</strain>
    </source>
</reference>
<organism evidence="2 3">
    <name type="scientific">Streptomyces tubbatahanensis</name>
    <dbReference type="NCBI Taxonomy" id="2923272"/>
    <lineage>
        <taxon>Bacteria</taxon>
        <taxon>Bacillati</taxon>
        <taxon>Actinomycetota</taxon>
        <taxon>Actinomycetes</taxon>
        <taxon>Kitasatosporales</taxon>
        <taxon>Streptomycetaceae</taxon>
        <taxon>Streptomyces</taxon>
    </lineage>
</organism>
<feature type="region of interest" description="Disordered" evidence="1">
    <location>
        <begin position="1"/>
        <end position="27"/>
    </location>
</feature>
<keyword evidence="3" id="KW-1185">Reference proteome</keyword>
<dbReference type="EMBL" id="CP093846">
    <property type="protein sequence ID" value="UNS97122.1"/>
    <property type="molecule type" value="Genomic_DNA"/>
</dbReference>
<dbReference type="RefSeq" id="WP_242751282.1">
    <property type="nucleotide sequence ID" value="NZ_CP093846.1"/>
</dbReference>